<reference evidence="10" key="1">
    <citation type="journal article" date="2019" name="Genome Biol. Evol.">
        <title>The Rhododendron genome and chromosomal organization provide insight into shared whole-genome duplications across the heath family (Ericaceae).</title>
        <authorList>
            <person name="Soza V.L."/>
            <person name="Lindsley D."/>
            <person name="Waalkes A."/>
            <person name="Ramage E."/>
            <person name="Patwardhan R.P."/>
            <person name="Burton J.N."/>
            <person name="Adey A."/>
            <person name="Kumar A."/>
            <person name="Qiu R."/>
            <person name="Shendure J."/>
            <person name="Hall B."/>
        </authorList>
    </citation>
    <scope>NUCLEOTIDE SEQUENCE</scope>
    <source>
        <strain evidence="10">RSF 1966-606</strain>
    </source>
</reference>
<accession>A0A6A4KA75</accession>
<keyword evidence="7" id="KW-0862">Zinc</keyword>
<comment type="similarity">
    <text evidence="2">Belongs to the peptidase M1 family.</text>
</comment>
<dbReference type="Pfam" id="PF01433">
    <property type="entry name" value="Peptidase_M1"/>
    <property type="match status" value="1"/>
</dbReference>
<dbReference type="GO" id="GO:0008270">
    <property type="term" value="F:zinc ion binding"/>
    <property type="evidence" value="ECO:0007669"/>
    <property type="project" value="InterPro"/>
</dbReference>
<dbReference type="OrthoDB" id="1682989at2759"/>
<evidence type="ECO:0000256" key="7">
    <source>
        <dbReference type="ARBA" id="ARBA00022833"/>
    </source>
</evidence>
<evidence type="ECO:0000256" key="3">
    <source>
        <dbReference type="ARBA" id="ARBA00022438"/>
    </source>
</evidence>
<dbReference type="GO" id="GO:0008237">
    <property type="term" value="F:metallopeptidase activity"/>
    <property type="evidence" value="ECO:0007669"/>
    <property type="project" value="UniProtKB-KW"/>
</dbReference>
<dbReference type="GO" id="GO:0009507">
    <property type="term" value="C:chloroplast"/>
    <property type="evidence" value="ECO:0007669"/>
    <property type="project" value="TreeGrafter"/>
</dbReference>
<keyword evidence="8" id="KW-0482">Metalloprotease</keyword>
<keyword evidence="6" id="KW-0378">Hydrolase</keyword>
<keyword evidence="3" id="KW-0031">Aminopeptidase</keyword>
<dbReference type="InterPro" id="IPR012779">
    <property type="entry name" value="Peptidase_M1_pepN"/>
</dbReference>
<comment type="cofactor">
    <cofactor evidence="1">
        <name>Zn(2+)</name>
        <dbReference type="ChEBI" id="CHEBI:29105"/>
    </cofactor>
</comment>
<dbReference type="SUPFAM" id="SSF55486">
    <property type="entry name" value="Metalloproteases ('zincins'), catalytic domain"/>
    <property type="match status" value="1"/>
</dbReference>
<evidence type="ECO:0000256" key="6">
    <source>
        <dbReference type="ARBA" id="ARBA00022801"/>
    </source>
</evidence>
<keyword evidence="4" id="KW-0645">Protease</keyword>
<gene>
    <name evidence="10" type="ORF">C3L33_22639</name>
</gene>
<protein>
    <recommendedName>
        <fullName evidence="9">Peptidase M1 membrane alanine aminopeptidase domain-containing protein</fullName>
    </recommendedName>
</protein>
<dbReference type="Gene3D" id="3.30.2010.30">
    <property type="match status" value="1"/>
</dbReference>
<sequence>MSSHSTSCMSSIAMYSLKAATKWDEDVFDLEYDLDLFNIVAVPDFNMGAMENKSLNIFNSKLVLATPETATDSDYAAILGVIGHEVVLLLHMQYFHNWTGNRFGTISAVQGSDTLKQSEEHKRKARAERFGLAQSVTADEEAKKKARLSRFGAVLAVPKANAQEEDKKKARALSINGTVLTKEKKFCYFLPLQEELEEGYACLCLLGVDVYYSSLLQLFFFGLLLRAASFQG</sequence>
<dbReference type="AlphaFoldDB" id="A0A6A4KA75"/>
<organism evidence="10">
    <name type="scientific">Rhododendron williamsianum</name>
    <dbReference type="NCBI Taxonomy" id="262921"/>
    <lineage>
        <taxon>Eukaryota</taxon>
        <taxon>Viridiplantae</taxon>
        <taxon>Streptophyta</taxon>
        <taxon>Embryophyta</taxon>
        <taxon>Tracheophyta</taxon>
        <taxon>Spermatophyta</taxon>
        <taxon>Magnoliopsida</taxon>
        <taxon>eudicotyledons</taxon>
        <taxon>Gunneridae</taxon>
        <taxon>Pentapetalae</taxon>
        <taxon>asterids</taxon>
        <taxon>Ericales</taxon>
        <taxon>Ericaceae</taxon>
        <taxon>Ericoideae</taxon>
        <taxon>Rhodoreae</taxon>
        <taxon>Rhododendron</taxon>
    </lineage>
</organism>
<evidence type="ECO:0000256" key="5">
    <source>
        <dbReference type="ARBA" id="ARBA00022723"/>
    </source>
</evidence>
<keyword evidence="5" id="KW-0479">Metal-binding</keyword>
<dbReference type="PANTHER" id="PTHR46322">
    <property type="entry name" value="PUROMYCIN-SENSITIVE AMINOPEPTIDASE"/>
    <property type="match status" value="1"/>
</dbReference>
<dbReference type="EMBL" id="QEFC01004140">
    <property type="protein sequence ID" value="KAE9445463.1"/>
    <property type="molecule type" value="Genomic_DNA"/>
</dbReference>
<evidence type="ECO:0000256" key="8">
    <source>
        <dbReference type="ARBA" id="ARBA00023049"/>
    </source>
</evidence>
<name>A0A6A4KA75_9ERIC</name>
<dbReference type="GO" id="GO:0006508">
    <property type="term" value="P:proteolysis"/>
    <property type="evidence" value="ECO:0007669"/>
    <property type="project" value="UniProtKB-KW"/>
</dbReference>
<proteinExistence type="inferred from homology"/>
<comment type="caution">
    <text evidence="10">The sequence shown here is derived from an EMBL/GenBank/DDBJ whole genome shotgun (WGS) entry which is preliminary data.</text>
</comment>
<evidence type="ECO:0000313" key="10">
    <source>
        <dbReference type="EMBL" id="KAE9445463.1"/>
    </source>
</evidence>
<feature type="non-terminal residue" evidence="10">
    <location>
        <position position="1"/>
    </location>
</feature>
<evidence type="ECO:0000256" key="1">
    <source>
        <dbReference type="ARBA" id="ARBA00001947"/>
    </source>
</evidence>
<dbReference type="FunFam" id="3.30.2010.30:FF:000002">
    <property type="entry name" value="Putative aminopeptidase N"/>
    <property type="match status" value="1"/>
</dbReference>
<dbReference type="InterPro" id="IPR014782">
    <property type="entry name" value="Peptidase_M1_dom"/>
</dbReference>
<feature type="domain" description="Peptidase M1 membrane alanine aminopeptidase" evidence="9">
    <location>
        <begin position="17"/>
        <end position="102"/>
    </location>
</feature>
<dbReference type="PANTHER" id="PTHR46322:SF1">
    <property type="entry name" value="PUROMYCIN-SENSITIVE AMINOPEPTIDASE"/>
    <property type="match status" value="1"/>
</dbReference>
<evidence type="ECO:0000256" key="4">
    <source>
        <dbReference type="ARBA" id="ARBA00022670"/>
    </source>
</evidence>
<dbReference type="GO" id="GO:0004177">
    <property type="term" value="F:aminopeptidase activity"/>
    <property type="evidence" value="ECO:0007669"/>
    <property type="project" value="UniProtKB-KW"/>
</dbReference>
<evidence type="ECO:0000256" key="2">
    <source>
        <dbReference type="ARBA" id="ARBA00010136"/>
    </source>
</evidence>
<evidence type="ECO:0000259" key="9">
    <source>
        <dbReference type="Pfam" id="PF01433"/>
    </source>
</evidence>